<dbReference type="AlphaFoldDB" id="A0A366DHE5"/>
<protein>
    <submittedName>
        <fullName evidence="5">Virulence factor Mce-like protein</fullName>
    </submittedName>
</protein>
<keyword evidence="6" id="KW-1185">Reference proteome</keyword>
<evidence type="ECO:0000256" key="1">
    <source>
        <dbReference type="SAM" id="MobiDB-lite"/>
    </source>
</evidence>
<dbReference type="Pfam" id="PF11887">
    <property type="entry name" value="Mce4_CUP1"/>
    <property type="match status" value="1"/>
</dbReference>
<evidence type="ECO:0000259" key="3">
    <source>
        <dbReference type="Pfam" id="PF02470"/>
    </source>
</evidence>
<dbReference type="Pfam" id="PF02470">
    <property type="entry name" value="MlaD"/>
    <property type="match status" value="1"/>
</dbReference>
<dbReference type="STRING" id="1210090.GCA_001613185_02038"/>
<dbReference type="GO" id="GO:0005576">
    <property type="term" value="C:extracellular region"/>
    <property type="evidence" value="ECO:0007669"/>
    <property type="project" value="TreeGrafter"/>
</dbReference>
<dbReference type="PANTHER" id="PTHR33371">
    <property type="entry name" value="INTERMEMBRANE PHOSPHOLIPID TRANSPORT SYSTEM BINDING PROTEIN MLAD-RELATED"/>
    <property type="match status" value="1"/>
</dbReference>
<dbReference type="NCBIfam" id="TIGR00996">
    <property type="entry name" value="Mtu_fam_mce"/>
    <property type="match status" value="1"/>
</dbReference>
<feature type="region of interest" description="Disordered" evidence="1">
    <location>
        <begin position="378"/>
        <end position="412"/>
    </location>
</feature>
<reference evidence="5 6" key="1">
    <citation type="submission" date="2018-06" db="EMBL/GenBank/DDBJ databases">
        <title>Genomic Encyclopedia of Type Strains, Phase IV (KMG-IV): sequencing the most valuable type-strain genomes for metagenomic binning, comparative biology and taxonomic classification.</title>
        <authorList>
            <person name="Goeker M."/>
        </authorList>
    </citation>
    <scope>NUCLEOTIDE SEQUENCE [LARGE SCALE GENOMIC DNA]</scope>
    <source>
        <strain evidence="5 6">DSM 44599</strain>
    </source>
</reference>
<dbReference type="InterPro" id="IPR005693">
    <property type="entry name" value="Mce"/>
</dbReference>
<organism evidence="5 6">
    <name type="scientific">Nocardia puris</name>
    <dbReference type="NCBI Taxonomy" id="208602"/>
    <lineage>
        <taxon>Bacteria</taxon>
        <taxon>Bacillati</taxon>
        <taxon>Actinomycetota</taxon>
        <taxon>Actinomycetes</taxon>
        <taxon>Mycobacteriales</taxon>
        <taxon>Nocardiaceae</taxon>
        <taxon>Nocardia</taxon>
    </lineage>
</organism>
<evidence type="ECO:0000313" key="6">
    <source>
        <dbReference type="Proteomes" id="UP000252586"/>
    </source>
</evidence>
<evidence type="ECO:0000259" key="4">
    <source>
        <dbReference type="Pfam" id="PF11887"/>
    </source>
</evidence>
<evidence type="ECO:0000256" key="2">
    <source>
        <dbReference type="SAM" id="Phobius"/>
    </source>
</evidence>
<gene>
    <name evidence="5" type="ORF">DFR74_107119</name>
</gene>
<evidence type="ECO:0000313" key="5">
    <source>
        <dbReference type="EMBL" id="RBO89441.1"/>
    </source>
</evidence>
<dbReference type="InterPro" id="IPR003399">
    <property type="entry name" value="Mce/MlaD"/>
</dbReference>
<feature type="domain" description="Mammalian cell entry C-terminal" evidence="4">
    <location>
        <begin position="148"/>
        <end position="320"/>
    </location>
</feature>
<dbReference type="InterPro" id="IPR024516">
    <property type="entry name" value="Mce_C"/>
</dbReference>
<dbReference type="OrthoDB" id="3606263at2"/>
<sequence>MNERREQLVALAGFAADLAAAAVVALAEWARRHTTAFALLGLIGMFLLGCGYLAVDVIRVDPLRETYRVRVALRESGGLLPGNDVTVRGVRVGTVRAVELTPGGIEATAEIDSRFRIPSEGTASVHRLSAAGEQYLDFRPATGGGPFLADGSVIGVDRTATPVTINSFLTNTGALISGLNPERLNVIVAELDRALADGPDRLRTVISGISQAMAGLDGRLPQTKQLIANLSVIAETTTHAQPDLGTLVRGSGALFEQLTAADAEVRRLLELGPGQLATLGGVVAETSDPITNLVTNFVAITRAARLRTPAMRALFPAMRAGSAVMGVPAHGNAFHTMLDIWPRPTCEYETIPVSPAQVSDGRVRLHNYCVLADPGAQVRGSANAPRPALPDNGSGPPPDVTGDELSVPLPAK</sequence>
<keyword evidence="2" id="KW-0472">Membrane</keyword>
<accession>A0A366DHE5</accession>
<feature type="domain" description="Mce/MlaD" evidence="3">
    <location>
        <begin position="66"/>
        <end position="140"/>
    </location>
</feature>
<proteinExistence type="predicted"/>
<keyword evidence="2" id="KW-1133">Transmembrane helix</keyword>
<keyword evidence="2" id="KW-0812">Transmembrane</keyword>
<name>A0A366DHE5_9NOCA</name>
<dbReference type="Proteomes" id="UP000252586">
    <property type="component" value="Unassembled WGS sequence"/>
</dbReference>
<feature type="transmembrane region" description="Helical" evidence="2">
    <location>
        <begin position="37"/>
        <end position="58"/>
    </location>
</feature>
<dbReference type="EMBL" id="QNRE01000007">
    <property type="protein sequence ID" value="RBO89441.1"/>
    <property type="molecule type" value="Genomic_DNA"/>
</dbReference>
<dbReference type="RefSeq" id="WP_084537469.1">
    <property type="nucleotide sequence ID" value="NZ_QNRE01000007.1"/>
</dbReference>
<comment type="caution">
    <text evidence="5">The sequence shown here is derived from an EMBL/GenBank/DDBJ whole genome shotgun (WGS) entry which is preliminary data.</text>
</comment>
<dbReference type="PANTHER" id="PTHR33371:SF16">
    <property type="entry name" value="MCE-FAMILY PROTEIN MCE3F"/>
    <property type="match status" value="1"/>
</dbReference>
<dbReference type="InterPro" id="IPR052336">
    <property type="entry name" value="MlaD_Phospholipid_Transporter"/>
</dbReference>